<feature type="binding site" evidence="5">
    <location>
        <begin position="96"/>
        <end position="98"/>
    </location>
    <ligand>
        <name>CoA</name>
        <dbReference type="ChEBI" id="CHEBI:57287"/>
    </ligand>
</feature>
<dbReference type="PANTHER" id="PTHR11117">
    <property type="entry name" value="SUCCINYL-COA LIGASE SUBUNIT ALPHA"/>
    <property type="match status" value="1"/>
</dbReference>
<dbReference type="PRINTS" id="PR01798">
    <property type="entry name" value="SCOASYNTHASE"/>
</dbReference>
<dbReference type="SUPFAM" id="SSF51735">
    <property type="entry name" value="NAD(P)-binding Rossmann-fold domains"/>
    <property type="match status" value="1"/>
</dbReference>
<evidence type="ECO:0000259" key="9">
    <source>
        <dbReference type="SMART" id="SM00881"/>
    </source>
</evidence>
<gene>
    <name evidence="5 10" type="primary">sucD</name>
    <name evidence="10" type="ordered locus">CJJ81176_0559</name>
</gene>
<dbReference type="InterPro" id="IPR003781">
    <property type="entry name" value="CoA-bd"/>
</dbReference>
<dbReference type="AlphaFoldDB" id="A0A0H3PAY1"/>
<feature type="binding site" evidence="5">
    <location>
        <position position="43"/>
    </location>
    <ligand>
        <name>CoA</name>
        <dbReference type="ChEBI" id="CHEBI:57287"/>
    </ligand>
</feature>
<comment type="catalytic activity">
    <reaction evidence="5 8">
        <text>succinate + ATP + CoA = succinyl-CoA + ADP + phosphate</text>
        <dbReference type="Rhea" id="RHEA:17661"/>
        <dbReference type="ChEBI" id="CHEBI:30031"/>
        <dbReference type="ChEBI" id="CHEBI:30616"/>
        <dbReference type="ChEBI" id="CHEBI:43474"/>
        <dbReference type="ChEBI" id="CHEBI:57287"/>
        <dbReference type="ChEBI" id="CHEBI:57292"/>
        <dbReference type="ChEBI" id="CHEBI:456216"/>
        <dbReference type="EC" id="6.2.1.5"/>
    </reaction>
</comment>
<dbReference type="NCBIfam" id="TIGR01019">
    <property type="entry name" value="sucCoAalpha"/>
    <property type="match status" value="1"/>
</dbReference>
<comment type="pathway">
    <text evidence="5 8">Carbohydrate metabolism; tricarboxylic acid cycle; succinate from succinyl-CoA (ligase route): step 1/1.</text>
</comment>
<dbReference type="Pfam" id="PF02629">
    <property type="entry name" value="CoA_binding"/>
    <property type="match status" value="1"/>
</dbReference>
<keyword evidence="3 5" id="KW-0547">Nucleotide-binding</keyword>
<dbReference type="eggNOG" id="COG0074">
    <property type="taxonomic scope" value="Bacteria"/>
</dbReference>
<dbReference type="GO" id="GO:0000166">
    <property type="term" value="F:nucleotide binding"/>
    <property type="evidence" value="ECO:0007669"/>
    <property type="project" value="UniProtKB-KW"/>
</dbReference>
<keyword evidence="1 5" id="KW-0816">Tricarboxylic acid cycle</keyword>
<reference evidence="11" key="1">
    <citation type="submission" date="2006-12" db="EMBL/GenBank/DDBJ databases">
        <authorList>
            <person name="Fouts D.E."/>
            <person name="Nelson K.E."/>
            <person name="Sebastian Y."/>
        </authorList>
    </citation>
    <scope>NUCLEOTIDE SEQUENCE [LARGE SCALE GENOMIC DNA]</scope>
    <source>
        <strain evidence="11">81-176</strain>
    </source>
</reference>
<dbReference type="EC" id="6.2.1.5" evidence="5"/>
<feature type="active site" description="Tele-phosphohistidine intermediate" evidence="5 6">
    <location>
        <position position="247"/>
    </location>
</feature>
<dbReference type="FunFam" id="3.40.50.720:FF:000277">
    <property type="entry name" value="Succinate--CoA ligase [ADP-forming] subunit alpha"/>
    <property type="match status" value="1"/>
</dbReference>
<dbReference type="NCBIfam" id="NF004230">
    <property type="entry name" value="PRK05678.1"/>
    <property type="match status" value="1"/>
</dbReference>
<evidence type="ECO:0000256" key="4">
    <source>
        <dbReference type="ARBA" id="ARBA00060724"/>
    </source>
</evidence>
<dbReference type="InterPro" id="IPR005810">
    <property type="entry name" value="CoA_lig_alpha"/>
</dbReference>
<evidence type="ECO:0000256" key="3">
    <source>
        <dbReference type="ARBA" id="ARBA00022741"/>
    </source>
</evidence>
<dbReference type="Gene3D" id="3.40.50.720">
    <property type="entry name" value="NAD(P)-binding Rossmann-like Domain"/>
    <property type="match status" value="1"/>
</dbReference>
<evidence type="ECO:0000256" key="2">
    <source>
        <dbReference type="ARBA" id="ARBA00022598"/>
    </source>
</evidence>
<comment type="subunit">
    <text evidence="5 8">Heterotetramer of two alpha and two beta subunits.</text>
</comment>
<dbReference type="UniPathway" id="UPA00223">
    <property type="reaction ID" value="UER00999"/>
</dbReference>
<evidence type="ECO:0000256" key="7">
    <source>
        <dbReference type="RuleBase" id="RU000677"/>
    </source>
</evidence>
<evidence type="ECO:0000256" key="1">
    <source>
        <dbReference type="ARBA" id="ARBA00022532"/>
    </source>
</evidence>
<sequence>MSILVNKNTKVIVQGFTGKEATFHAEQCMAYGTNIVGGVTPHKGGQTHLGKPVFDTVADAVKATKADVSLIFVPAFAVGDSVIEAADAGIKLAVVITEHTPVKDMMFAKQYANKKGMKIIGPNCPGIITSEECKLGIMPGFIFKKGCVGLISKSGTLTYEAANQVVQGGYGISTAVGIGGDPIIGLAYKELLSEFQKDDETKAIVMIGEIGGSLEVEAAKFIKENISKPVVAFIAGATAPKGKRMGHAGAIVGSADESAAAKKEALKSYGIHVVDSPALIGEEIQKILG</sequence>
<protein>
    <recommendedName>
        <fullName evidence="5">Succinate--CoA ligase [ADP-forming] subunit alpha</fullName>
        <ecNumber evidence="5">6.2.1.5</ecNumber>
    </recommendedName>
    <alternativeName>
        <fullName evidence="5">Succinyl-CoA synthetase subunit alpha</fullName>
        <shortName evidence="5">SCS-alpha</shortName>
    </alternativeName>
</protein>
<dbReference type="PROSITE" id="PS01216">
    <property type="entry name" value="SUCCINYL_COA_LIG_1"/>
    <property type="match status" value="1"/>
</dbReference>
<evidence type="ECO:0000256" key="6">
    <source>
        <dbReference type="PIRSR" id="PIRSR001553-1"/>
    </source>
</evidence>
<dbReference type="KEGG" id="cjj:CJJ81176_0559"/>
<dbReference type="HAMAP" id="MF_01988">
    <property type="entry name" value="Succ_CoA_alpha"/>
    <property type="match status" value="1"/>
</dbReference>
<dbReference type="Gene3D" id="3.40.50.261">
    <property type="entry name" value="Succinyl-CoA synthetase domains"/>
    <property type="match status" value="1"/>
</dbReference>
<dbReference type="GO" id="GO:0006099">
    <property type="term" value="P:tricarboxylic acid cycle"/>
    <property type="evidence" value="ECO:0007669"/>
    <property type="project" value="UniProtKB-UniRule"/>
</dbReference>
<dbReference type="HOGENOM" id="CLU_052104_0_0_7"/>
<feature type="binding site" evidence="5">
    <location>
        <begin position="17"/>
        <end position="20"/>
    </location>
    <ligand>
        <name>CoA</name>
        <dbReference type="ChEBI" id="CHEBI:57287"/>
    </ligand>
</feature>
<dbReference type="InterPro" id="IPR017440">
    <property type="entry name" value="Cit_synth/succinyl-CoA_lig_AS"/>
</dbReference>
<dbReference type="GO" id="GO:0004775">
    <property type="term" value="F:succinate-CoA ligase (ADP-forming) activity"/>
    <property type="evidence" value="ECO:0007669"/>
    <property type="project" value="UniProtKB-UniRule"/>
</dbReference>
<name>A0A0H3PAY1_CAMJJ</name>
<evidence type="ECO:0000256" key="5">
    <source>
        <dbReference type="HAMAP-Rule" id="MF_01988"/>
    </source>
</evidence>
<dbReference type="SMART" id="SM00881">
    <property type="entry name" value="CoA_binding"/>
    <property type="match status" value="1"/>
</dbReference>
<comment type="function">
    <text evidence="5 8">Succinyl-CoA synthetase functions in the citric acid cycle (TCA), coupling the hydrolysis of succinyl-CoA to the synthesis of either ATP or GTP and thus represents the only step of substrate-level phosphorylation in the TCA. The alpha subunit of the enzyme binds the substrates coenzyme A and phosphate, while succinate binding and nucleotide specificity is provided by the beta subunit.</text>
</comment>
<evidence type="ECO:0000313" key="10">
    <source>
        <dbReference type="EMBL" id="EAQ72982.1"/>
    </source>
</evidence>
<proteinExistence type="inferred from homology"/>
<dbReference type="InterPro" id="IPR033847">
    <property type="entry name" value="Citrt_syn/SCS-alpha_CS"/>
</dbReference>
<feature type="binding site" evidence="5">
    <location>
        <position position="159"/>
    </location>
    <ligand>
        <name>substrate</name>
        <note>ligand shared with subunit beta</note>
    </ligand>
</feature>
<evidence type="ECO:0000313" key="11">
    <source>
        <dbReference type="Proteomes" id="UP000000646"/>
    </source>
</evidence>
<dbReference type="PIRSF" id="PIRSF001553">
    <property type="entry name" value="SucCS_alpha"/>
    <property type="match status" value="1"/>
</dbReference>
<dbReference type="Proteomes" id="UP000000646">
    <property type="component" value="Chromosome"/>
</dbReference>
<dbReference type="Pfam" id="PF00549">
    <property type="entry name" value="Ligase_CoA"/>
    <property type="match status" value="1"/>
</dbReference>
<dbReference type="RefSeq" id="WP_002855278.1">
    <property type="nucleotide sequence ID" value="NC_008787.1"/>
</dbReference>
<evidence type="ECO:0000256" key="8">
    <source>
        <dbReference type="RuleBase" id="RU000699"/>
    </source>
</evidence>
<keyword evidence="2 5" id="KW-0436">Ligase</keyword>
<dbReference type="InterPro" id="IPR005811">
    <property type="entry name" value="SUCC_ACL_C"/>
</dbReference>
<comment type="similarity">
    <text evidence="4 5 7">Belongs to the succinate/malate CoA ligase alpha subunit family.</text>
</comment>
<comment type="catalytic activity">
    <reaction evidence="5">
        <text>GTP + succinate + CoA = succinyl-CoA + GDP + phosphate</text>
        <dbReference type="Rhea" id="RHEA:22120"/>
        <dbReference type="ChEBI" id="CHEBI:30031"/>
        <dbReference type="ChEBI" id="CHEBI:37565"/>
        <dbReference type="ChEBI" id="CHEBI:43474"/>
        <dbReference type="ChEBI" id="CHEBI:57287"/>
        <dbReference type="ChEBI" id="CHEBI:57292"/>
        <dbReference type="ChEBI" id="CHEBI:58189"/>
    </reaction>
</comment>
<accession>A0A0H3PAY1</accession>
<dbReference type="InterPro" id="IPR016102">
    <property type="entry name" value="Succinyl-CoA_synth-like"/>
</dbReference>
<feature type="domain" description="CoA-binding" evidence="9">
    <location>
        <begin position="4"/>
        <end position="100"/>
    </location>
</feature>
<organism evidence="10 11">
    <name type="scientific">Campylobacter jejuni subsp. jejuni serotype O:23/36 (strain 81-176)</name>
    <dbReference type="NCBI Taxonomy" id="354242"/>
    <lineage>
        <taxon>Bacteria</taxon>
        <taxon>Pseudomonadati</taxon>
        <taxon>Campylobacterota</taxon>
        <taxon>Epsilonproteobacteria</taxon>
        <taxon>Campylobacterales</taxon>
        <taxon>Campylobacteraceae</taxon>
        <taxon>Campylobacter</taxon>
    </lineage>
</organism>
<dbReference type="SUPFAM" id="SSF52210">
    <property type="entry name" value="Succinyl-CoA synthetase domains"/>
    <property type="match status" value="1"/>
</dbReference>
<dbReference type="EMBL" id="CP000538">
    <property type="protein sequence ID" value="EAQ72982.1"/>
    <property type="molecule type" value="Genomic_DNA"/>
</dbReference>
<dbReference type="PROSITE" id="PS00399">
    <property type="entry name" value="SUCCINYL_COA_LIG_2"/>
    <property type="match status" value="1"/>
</dbReference>
<dbReference type="FunFam" id="3.40.50.261:FF:000006">
    <property type="entry name" value="Succinate--CoA ligase [ADP-forming] subunit alpha"/>
    <property type="match status" value="1"/>
</dbReference>
<dbReference type="PANTHER" id="PTHR11117:SF2">
    <property type="entry name" value="SUCCINATE--COA LIGASE [ADP_GDP-FORMING] SUBUNIT ALPHA, MITOCHONDRIAL"/>
    <property type="match status" value="1"/>
</dbReference>
<dbReference type="GO" id="GO:0004776">
    <property type="term" value="F:succinate-CoA ligase (GDP-forming) activity"/>
    <property type="evidence" value="ECO:0007669"/>
    <property type="project" value="TreeGrafter"/>
</dbReference>
<dbReference type="InterPro" id="IPR036291">
    <property type="entry name" value="NAD(P)-bd_dom_sf"/>
</dbReference>
<dbReference type="GO" id="GO:0009361">
    <property type="term" value="C:succinate-CoA ligase complex (ADP-forming)"/>
    <property type="evidence" value="ECO:0007669"/>
    <property type="project" value="TreeGrafter"/>
</dbReference>